<dbReference type="AlphaFoldDB" id="A0A841NFN1"/>
<evidence type="ECO:0000313" key="3">
    <source>
        <dbReference type="EMBL" id="MBB6369685.1"/>
    </source>
</evidence>
<evidence type="ECO:0000256" key="1">
    <source>
        <dbReference type="SAM" id="MobiDB-lite"/>
    </source>
</evidence>
<evidence type="ECO:0000256" key="2">
    <source>
        <dbReference type="SAM" id="SignalP"/>
    </source>
</evidence>
<keyword evidence="2" id="KW-0732">Signal</keyword>
<feature type="chain" id="PRO_5032482590" evidence="2">
    <location>
        <begin position="20"/>
        <end position="144"/>
    </location>
</feature>
<dbReference type="SUPFAM" id="SSF54427">
    <property type="entry name" value="NTF2-like"/>
    <property type="match status" value="1"/>
</dbReference>
<sequence length="144" mass="16438">MKSILVTMVICIFSLTACGQQNSSSNNKTHKTQQKYNNMDTGKLTNNTVKEAFDAWQKGDSQTFLSFFTADAKLYDDGSPRDFQKFVKDACGHERFTTIDKVENEGKDIYGNFHTESWGDFRTYFKFHFDADGKISRLDIGQAN</sequence>
<reference evidence="3 4" key="1">
    <citation type="submission" date="2020-08" db="EMBL/GenBank/DDBJ databases">
        <title>Functional genomics of gut bacteria from endangered species of beetles.</title>
        <authorList>
            <person name="Carlos-Shanley C."/>
        </authorList>
    </citation>
    <scope>NUCLEOTIDE SEQUENCE [LARGE SCALE GENOMIC DNA]</scope>
    <source>
        <strain evidence="3 4">S00136</strain>
    </source>
</reference>
<feature type="signal peptide" evidence="2">
    <location>
        <begin position="1"/>
        <end position="19"/>
    </location>
</feature>
<dbReference type="InterPro" id="IPR032710">
    <property type="entry name" value="NTF2-like_dom_sf"/>
</dbReference>
<name>A0A841NFN1_9FLAO</name>
<gene>
    <name evidence="3" type="ORF">HNP36_000738</name>
</gene>
<dbReference type="Gene3D" id="3.10.450.50">
    <property type="match status" value="1"/>
</dbReference>
<organism evidence="3 4">
    <name type="scientific">Chryseobacterium shigense</name>
    <dbReference type="NCBI Taxonomy" id="297244"/>
    <lineage>
        <taxon>Bacteria</taxon>
        <taxon>Pseudomonadati</taxon>
        <taxon>Bacteroidota</taxon>
        <taxon>Flavobacteriia</taxon>
        <taxon>Flavobacteriales</taxon>
        <taxon>Weeksellaceae</taxon>
        <taxon>Chryseobacterium group</taxon>
        <taxon>Chryseobacterium</taxon>
    </lineage>
</organism>
<dbReference type="PROSITE" id="PS51257">
    <property type="entry name" value="PROKAR_LIPOPROTEIN"/>
    <property type="match status" value="1"/>
</dbReference>
<keyword evidence="3" id="KW-0449">Lipoprotein</keyword>
<keyword evidence="4" id="KW-1185">Reference proteome</keyword>
<accession>A0A841NFN1</accession>
<feature type="region of interest" description="Disordered" evidence="1">
    <location>
        <begin position="20"/>
        <end position="41"/>
    </location>
</feature>
<protein>
    <submittedName>
        <fullName evidence="3">Putative small lipoprotein YifL</fullName>
    </submittedName>
</protein>
<dbReference type="EMBL" id="JACHLC010000001">
    <property type="protein sequence ID" value="MBB6369685.1"/>
    <property type="molecule type" value="Genomic_DNA"/>
</dbReference>
<dbReference type="Proteomes" id="UP000589738">
    <property type="component" value="Unassembled WGS sequence"/>
</dbReference>
<dbReference type="RefSeq" id="WP_228456240.1">
    <property type="nucleotide sequence ID" value="NZ_JACHLC010000001.1"/>
</dbReference>
<evidence type="ECO:0000313" key="4">
    <source>
        <dbReference type="Proteomes" id="UP000589738"/>
    </source>
</evidence>
<comment type="caution">
    <text evidence="3">The sequence shown here is derived from an EMBL/GenBank/DDBJ whole genome shotgun (WGS) entry which is preliminary data.</text>
</comment>
<proteinExistence type="predicted"/>